<dbReference type="EMBL" id="BAAATA010000003">
    <property type="protein sequence ID" value="GAA2473983.1"/>
    <property type="molecule type" value="Genomic_DNA"/>
</dbReference>
<dbReference type="Pfam" id="PF05331">
    <property type="entry name" value="DUF742"/>
    <property type="match status" value="1"/>
</dbReference>
<keyword evidence="2" id="KW-1185">Reference proteome</keyword>
<organism evidence="1 2">
    <name type="scientific">Streptomyces thermolineatus</name>
    <dbReference type="NCBI Taxonomy" id="44033"/>
    <lineage>
        <taxon>Bacteria</taxon>
        <taxon>Bacillati</taxon>
        <taxon>Actinomycetota</taxon>
        <taxon>Actinomycetes</taxon>
        <taxon>Kitasatosporales</taxon>
        <taxon>Streptomycetaceae</taxon>
        <taxon>Streptomyces</taxon>
    </lineage>
</organism>
<dbReference type="PANTHER" id="PTHR36221:SF1">
    <property type="entry name" value="DUF742 DOMAIN-CONTAINING PROTEIN"/>
    <property type="match status" value="1"/>
</dbReference>
<gene>
    <name evidence="1" type="ORF">GCM10010406_07440</name>
</gene>
<comment type="caution">
    <text evidence="1">The sequence shown here is derived from an EMBL/GenBank/DDBJ whole genome shotgun (WGS) entry which is preliminary data.</text>
</comment>
<dbReference type="RefSeq" id="WP_182311544.1">
    <property type="nucleotide sequence ID" value="NZ_BAAATA010000003.1"/>
</dbReference>
<accession>A0ABP5Y896</accession>
<sequence length="118" mass="12762">MSPRKRGKGLVRPYVVTEGRAHPTRNTFDLVTLVIASTDLPLTGLNPEKRRLMELCRGGALSVAEIAGHLALPVSVTKVLLADLVDSGHVTTRAPIPPAQRHDARILEELLDGLRSLS</sequence>
<evidence type="ECO:0000313" key="2">
    <source>
        <dbReference type="Proteomes" id="UP001501358"/>
    </source>
</evidence>
<dbReference type="PANTHER" id="PTHR36221">
    <property type="entry name" value="DUF742 DOMAIN-CONTAINING PROTEIN"/>
    <property type="match status" value="1"/>
</dbReference>
<name>A0ABP5Y896_9ACTN</name>
<dbReference type="InterPro" id="IPR007995">
    <property type="entry name" value="DUF742"/>
</dbReference>
<evidence type="ECO:0000313" key="1">
    <source>
        <dbReference type="EMBL" id="GAA2473983.1"/>
    </source>
</evidence>
<dbReference type="Proteomes" id="UP001501358">
    <property type="component" value="Unassembled WGS sequence"/>
</dbReference>
<proteinExistence type="predicted"/>
<protein>
    <submittedName>
        <fullName evidence="1">DUF742 domain-containing protein</fullName>
    </submittedName>
</protein>
<reference evidence="2" key="1">
    <citation type="journal article" date="2019" name="Int. J. Syst. Evol. Microbiol.">
        <title>The Global Catalogue of Microorganisms (GCM) 10K type strain sequencing project: providing services to taxonomists for standard genome sequencing and annotation.</title>
        <authorList>
            <consortium name="The Broad Institute Genomics Platform"/>
            <consortium name="The Broad Institute Genome Sequencing Center for Infectious Disease"/>
            <person name="Wu L."/>
            <person name="Ma J."/>
        </authorList>
    </citation>
    <scope>NUCLEOTIDE SEQUENCE [LARGE SCALE GENOMIC DNA]</scope>
    <source>
        <strain evidence="2">JCM 6307</strain>
    </source>
</reference>